<feature type="domain" description="Pseudouridine synthase RsuA/RluA-like" evidence="4">
    <location>
        <begin position="96"/>
        <end position="243"/>
    </location>
</feature>
<dbReference type="PANTHER" id="PTHR21600:SF84">
    <property type="entry name" value="PSEUDOURIDINE SYNTHASE RSUA_RLUA-LIKE DOMAIN-CONTAINING PROTEIN"/>
    <property type="match status" value="1"/>
</dbReference>
<dbReference type="InterPro" id="IPR050188">
    <property type="entry name" value="RluA_PseudoU_synthase"/>
</dbReference>
<evidence type="ECO:0000256" key="3">
    <source>
        <dbReference type="ARBA" id="ARBA00033164"/>
    </source>
</evidence>
<sequence length="286" mass="30895">MRGGLPARQLARPPGEITTAEQWVAGALGALLTIDGAELERITQTAFADGRVVTAREETLAPDSPPPTALFLHRPVPDELAAPITLTVVGEGDGWLAIDKPSGLATMPRGSYVARSAVVQARRQFGNDAIIPAHRLDRLTSGVLLLVTDPARRAEIQGWFARGLVTKHYRAWSVPGPVALADGDWHDIRLRLARKDGTLPTLIVPGEPNTHTRVRVIATSEHWQWELIPVTGRTHQLRATLAHLGAPICGDPLYPVVAPTDDPRWVSGLGLRSCSLVTPEFQVSVP</sequence>
<dbReference type="EMBL" id="FNQV01000016">
    <property type="protein sequence ID" value="SEA71225.1"/>
    <property type="molecule type" value="Genomic_DNA"/>
</dbReference>
<evidence type="ECO:0000313" key="5">
    <source>
        <dbReference type="EMBL" id="SEA71225.1"/>
    </source>
</evidence>
<comment type="catalytic activity">
    <reaction evidence="1">
        <text>a uridine in RNA = a pseudouridine in RNA</text>
        <dbReference type="Rhea" id="RHEA:48348"/>
        <dbReference type="Rhea" id="RHEA-COMP:12068"/>
        <dbReference type="Rhea" id="RHEA-COMP:12069"/>
        <dbReference type="ChEBI" id="CHEBI:65314"/>
        <dbReference type="ChEBI" id="CHEBI:65315"/>
    </reaction>
</comment>
<dbReference type="GO" id="GO:0009982">
    <property type="term" value="F:pseudouridine synthase activity"/>
    <property type="evidence" value="ECO:0007669"/>
    <property type="project" value="InterPro"/>
</dbReference>
<evidence type="ECO:0000256" key="2">
    <source>
        <dbReference type="ARBA" id="ARBA00031870"/>
    </source>
</evidence>
<evidence type="ECO:0000313" key="6">
    <source>
        <dbReference type="Proteomes" id="UP000199288"/>
    </source>
</evidence>
<proteinExistence type="predicted"/>
<dbReference type="SUPFAM" id="SSF55120">
    <property type="entry name" value="Pseudouridine synthase"/>
    <property type="match status" value="1"/>
</dbReference>
<dbReference type="GO" id="GO:0140098">
    <property type="term" value="F:catalytic activity, acting on RNA"/>
    <property type="evidence" value="ECO:0007669"/>
    <property type="project" value="UniProtKB-ARBA"/>
</dbReference>
<evidence type="ECO:0000256" key="1">
    <source>
        <dbReference type="ARBA" id="ARBA00000073"/>
    </source>
</evidence>
<dbReference type="InterPro" id="IPR006145">
    <property type="entry name" value="PsdUridine_synth_RsuA/RluA"/>
</dbReference>
<dbReference type="InterPro" id="IPR020103">
    <property type="entry name" value="PsdUridine_synth_cat_dom_sf"/>
</dbReference>
<dbReference type="GO" id="GO:0003723">
    <property type="term" value="F:RNA binding"/>
    <property type="evidence" value="ECO:0007669"/>
    <property type="project" value="InterPro"/>
</dbReference>
<dbReference type="PROSITE" id="PS01129">
    <property type="entry name" value="PSI_RLU"/>
    <property type="match status" value="1"/>
</dbReference>
<protein>
    <recommendedName>
        <fullName evidence="2">RNA pseudouridylate synthase</fullName>
    </recommendedName>
    <alternativeName>
        <fullName evidence="3">RNA-uridine isomerase</fullName>
    </alternativeName>
</protein>
<evidence type="ECO:0000259" key="4">
    <source>
        <dbReference type="Pfam" id="PF00849"/>
    </source>
</evidence>
<keyword evidence="6" id="KW-1185">Reference proteome</keyword>
<dbReference type="GO" id="GO:0000455">
    <property type="term" value="P:enzyme-directed rRNA pseudouridine synthesis"/>
    <property type="evidence" value="ECO:0007669"/>
    <property type="project" value="TreeGrafter"/>
</dbReference>
<dbReference type="InterPro" id="IPR006224">
    <property type="entry name" value="PsdUridine_synth_RluA-like_CS"/>
</dbReference>
<gene>
    <name evidence="5" type="ORF">SAMN02910418_02226</name>
</gene>
<dbReference type="Pfam" id="PF00849">
    <property type="entry name" value="PseudoU_synth_2"/>
    <property type="match status" value="1"/>
</dbReference>
<dbReference type="Proteomes" id="UP000199288">
    <property type="component" value="Unassembled WGS sequence"/>
</dbReference>
<dbReference type="PANTHER" id="PTHR21600">
    <property type="entry name" value="MITOCHONDRIAL RNA PSEUDOURIDINE SYNTHASE"/>
    <property type="match status" value="1"/>
</dbReference>
<organism evidence="5 6">
    <name type="scientific">Bowdeniella nasicola</name>
    <dbReference type="NCBI Taxonomy" id="208480"/>
    <lineage>
        <taxon>Bacteria</taxon>
        <taxon>Bacillati</taxon>
        <taxon>Actinomycetota</taxon>
        <taxon>Actinomycetes</taxon>
        <taxon>Actinomycetales</taxon>
        <taxon>Actinomycetaceae</taxon>
        <taxon>Bowdeniella</taxon>
    </lineage>
</organism>
<accession>A0A1H4DEN8</accession>
<dbReference type="Gene3D" id="3.30.2350.10">
    <property type="entry name" value="Pseudouridine synthase"/>
    <property type="match status" value="1"/>
</dbReference>
<reference evidence="6" key="1">
    <citation type="submission" date="2016-10" db="EMBL/GenBank/DDBJ databases">
        <authorList>
            <person name="Varghese N."/>
            <person name="Submissions S."/>
        </authorList>
    </citation>
    <scope>NUCLEOTIDE SEQUENCE [LARGE SCALE GENOMIC DNA]</scope>
    <source>
        <strain evidence="6">KPR-1</strain>
    </source>
</reference>
<name>A0A1H4DEN8_9ACTO</name>
<dbReference type="AlphaFoldDB" id="A0A1H4DEN8"/>